<accession>G0V2T2</accession>
<protein>
    <submittedName>
        <fullName evidence="2">Uncharacterized protein TCIL3000_11_14710</fullName>
    </submittedName>
</protein>
<dbReference type="VEuPathDB" id="TriTrypDB:TcIL3000.11.14710"/>
<evidence type="ECO:0000256" key="1">
    <source>
        <dbReference type="SAM" id="MobiDB-lite"/>
    </source>
</evidence>
<feature type="region of interest" description="Disordered" evidence="1">
    <location>
        <begin position="280"/>
        <end position="300"/>
    </location>
</feature>
<dbReference type="AlphaFoldDB" id="G0V2T2"/>
<dbReference type="EMBL" id="HE575324">
    <property type="protein sequence ID" value="CCC95954.1"/>
    <property type="molecule type" value="Genomic_DNA"/>
</dbReference>
<sequence>MGRCDQLRSLIAELSEYERCLRRRVRQKEVELGLLLTQLSSDSSRSSAVAKRCAMSAPPDLELRIARPQSVVNQSSHSPQWSTVPTLSQSQSGAQMPAKPWPCSAVGGDASARASHFSASRSPTPAAAVAKGESLPSCPLTKVSVMSPIRRDESADDSSIEDTAQAVQAIHTAVRPCDERHVRFARLSVGGCEPEVTLKPSPSSPASAMRLLSGGGVAAAAVPAEGAASALVFHPKRRRVSSPIAGPHRVCDDFSEGIPAPHSVPRGSLRGRRRGRRWGWLGAPSKKLGRAPPRHTGVVAGTPPSPVDCVVEQQGRCAGIVLACGPTVFFD</sequence>
<proteinExistence type="predicted"/>
<reference evidence="2" key="1">
    <citation type="journal article" date="2012" name="Proc. Natl. Acad. Sci. U.S.A.">
        <title>Antigenic diversity is generated by distinct evolutionary mechanisms in African trypanosome species.</title>
        <authorList>
            <person name="Jackson A.P."/>
            <person name="Berry A."/>
            <person name="Aslett M."/>
            <person name="Allison H.C."/>
            <person name="Burton P."/>
            <person name="Vavrova-Anderson J."/>
            <person name="Brown R."/>
            <person name="Browne H."/>
            <person name="Corton N."/>
            <person name="Hauser H."/>
            <person name="Gamble J."/>
            <person name="Gilderthorp R."/>
            <person name="Marcello L."/>
            <person name="McQuillan J."/>
            <person name="Otto T.D."/>
            <person name="Quail M.A."/>
            <person name="Sanders M.J."/>
            <person name="van Tonder A."/>
            <person name="Ginger M.L."/>
            <person name="Field M.C."/>
            <person name="Barry J.D."/>
            <person name="Hertz-Fowler C."/>
            <person name="Berriman M."/>
        </authorList>
    </citation>
    <scope>NUCLEOTIDE SEQUENCE</scope>
    <source>
        <strain evidence="2">IL3000</strain>
    </source>
</reference>
<feature type="region of interest" description="Disordered" evidence="1">
    <location>
        <begin position="73"/>
        <end position="101"/>
    </location>
</feature>
<feature type="compositionally biased region" description="Polar residues" evidence="1">
    <location>
        <begin position="73"/>
        <end position="94"/>
    </location>
</feature>
<organism evidence="2">
    <name type="scientific">Trypanosoma congolense (strain IL3000)</name>
    <dbReference type="NCBI Taxonomy" id="1068625"/>
    <lineage>
        <taxon>Eukaryota</taxon>
        <taxon>Discoba</taxon>
        <taxon>Euglenozoa</taxon>
        <taxon>Kinetoplastea</taxon>
        <taxon>Metakinetoplastina</taxon>
        <taxon>Trypanosomatida</taxon>
        <taxon>Trypanosomatidae</taxon>
        <taxon>Trypanosoma</taxon>
        <taxon>Nannomonas</taxon>
    </lineage>
</organism>
<name>G0V2T2_TRYCI</name>
<evidence type="ECO:0000313" key="2">
    <source>
        <dbReference type="EMBL" id="CCC95954.1"/>
    </source>
</evidence>
<gene>
    <name evidence="2" type="ORF">TCIL3000_11_14710</name>
</gene>